<dbReference type="NCBIfam" id="NF001109">
    <property type="entry name" value="PRK00136.1"/>
    <property type="match status" value="1"/>
</dbReference>
<sequence length="132" mass="15070">MVVSDPIADFLTRIRNANQVFHERVEVPGSKMKRAIAEILKREGYIRDYEWIDDGKQGILRVYLRYGPGKTRVIQGLRRISRPGLRIYAKRDQIPRVLGGLGIAILSTSRGIMTDKEARRQGVGGEVLCYVW</sequence>
<keyword evidence="5 8" id="KW-0687">Ribonucleoprotein</keyword>
<dbReference type="FunFam" id="3.30.1370.30:FF:000002">
    <property type="entry name" value="30S ribosomal protein S8"/>
    <property type="match status" value="1"/>
</dbReference>
<dbReference type="GO" id="GO:0003735">
    <property type="term" value="F:structural constituent of ribosome"/>
    <property type="evidence" value="ECO:0007669"/>
    <property type="project" value="InterPro"/>
</dbReference>
<evidence type="ECO:0000256" key="5">
    <source>
        <dbReference type="ARBA" id="ARBA00023274"/>
    </source>
</evidence>
<dbReference type="Proteomes" id="UP001163687">
    <property type="component" value="Chromosome"/>
</dbReference>
<proteinExistence type="inferred from homology"/>
<dbReference type="FunFam" id="3.30.1490.10:FF:000001">
    <property type="entry name" value="30S ribosomal protein S8"/>
    <property type="match status" value="1"/>
</dbReference>
<evidence type="ECO:0000313" key="11">
    <source>
        <dbReference type="Proteomes" id="UP001163687"/>
    </source>
</evidence>
<name>A0AA35CMV2_9FIRM</name>
<evidence type="ECO:0000256" key="4">
    <source>
        <dbReference type="ARBA" id="ARBA00022980"/>
    </source>
</evidence>
<reference evidence="10" key="1">
    <citation type="submission" date="2022-03" db="EMBL/GenBank/DDBJ databases">
        <title>Complete genome sequence of Caldinitratiruptor microaerophilus.</title>
        <authorList>
            <person name="Mukaiyama R."/>
            <person name="Nishiyama T."/>
            <person name="Ueda K."/>
        </authorList>
    </citation>
    <scope>NUCLEOTIDE SEQUENCE</scope>
    <source>
        <strain evidence="10">JCM 16183</strain>
    </source>
</reference>
<dbReference type="EMBL" id="AP025628">
    <property type="protein sequence ID" value="BDG62234.1"/>
    <property type="molecule type" value="Genomic_DNA"/>
</dbReference>
<dbReference type="KEGG" id="cmic:caldi_33240"/>
<comment type="function">
    <text evidence="8">One of the primary rRNA binding proteins, it binds directly to 16S rRNA central domain where it helps coordinate assembly of the platform of the 30S subunit.</text>
</comment>
<evidence type="ECO:0000256" key="2">
    <source>
        <dbReference type="ARBA" id="ARBA00022730"/>
    </source>
</evidence>
<evidence type="ECO:0000313" key="10">
    <source>
        <dbReference type="EMBL" id="BDG62234.1"/>
    </source>
</evidence>
<keyword evidence="2 8" id="KW-0699">rRNA-binding</keyword>
<gene>
    <name evidence="8 10" type="primary">rpsH</name>
    <name evidence="10" type="ORF">caldi_33240</name>
</gene>
<evidence type="ECO:0000256" key="7">
    <source>
        <dbReference type="ARBA" id="ARBA00046740"/>
    </source>
</evidence>
<comment type="similarity">
    <text evidence="1 8 9">Belongs to the universal ribosomal protein uS8 family.</text>
</comment>
<dbReference type="GO" id="GO:0019843">
    <property type="term" value="F:rRNA binding"/>
    <property type="evidence" value="ECO:0007669"/>
    <property type="project" value="UniProtKB-UniRule"/>
</dbReference>
<dbReference type="GO" id="GO:0006412">
    <property type="term" value="P:translation"/>
    <property type="evidence" value="ECO:0007669"/>
    <property type="project" value="UniProtKB-UniRule"/>
</dbReference>
<dbReference type="InterPro" id="IPR000630">
    <property type="entry name" value="Ribosomal_uS8"/>
</dbReference>
<dbReference type="InterPro" id="IPR047863">
    <property type="entry name" value="Ribosomal_uS8_CS"/>
</dbReference>
<accession>A0AA35CMV2</accession>
<keyword evidence="3 8" id="KW-0694">RNA-binding</keyword>
<evidence type="ECO:0000256" key="8">
    <source>
        <dbReference type="HAMAP-Rule" id="MF_01302"/>
    </source>
</evidence>
<dbReference type="PANTHER" id="PTHR11758">
    <property type="entry name" value="40S RIBOSOMAL PROTEIN S15A"/>
    <property type="match status" value="1"/>
</dbReference>
<dbReference type="RefSeq" id="WP_264842828.1">
    <property type="nucleotide sequence ID" value="NZ_AP025628.1"/>
</dbReference>
<dbReference type="InterPro" id="IPR035987">
    <property type="entry name" value="Ribosomal_uS8_sf"/>
</dbReference>
<dbReference type="AlphaFoldDB" id="A0AA35CMV2"/>
<dbReference type="GO" id="GO:1990904">
    <property type="term" value="C:ribonucleoprotein complex"/>
    <property type="evidence" value="ECO:0007669"/>
    <property type="project" value="UniProtKB-KW"/>
</dbReference>
<comment type="subunit">
    <text evidence="7 8">Part of the 30S ribosomal subunit. Contacts proteins S5 and S12.</text>
</comment>
<evidence type="ECO:0000256" key="9">
    <source>
        <dbReference type="RuleBase" id="RU003660"/>
    </source>
</evidence>
<organism evidence="10 11">
    <name type="scientific">Caldinitratiruptor microaerophilus</name>
    <dbReference type="NCBI Taxonomy" id="671077"/>
    <lineage>
        <taxon>Bacteria</taxon>
        <taxon>Bacillati</taxon>
        <taxon>Bacillota</taxon>
        <taxon>Clostridia</taxon>
        <taxon>Eubacteriales</taxon>
        <taxon>Symbiobacteriaceae</taxon>
        <taxon>Caldinitratiruptor</taxon>
    </lineage>
</organism>
<keyword evidence="11" id="KW-1185">Reference proteome</keyword>
<dbReference type="HAMAP" id="MF_01302_B">
    <property type="entry name" value="Ribosomal_uS8_B"/>
    <property type="match status" value="1"/>
</dbReference>
<dbReference type="SUPFAM" id="SSF56047">
    <property type="entry name" value="Ribosomal protein S8"/>
    <property type="match status" value="1"/>
</dbReference>
<dbReference type="Pfam" id="PF00410">
    <property type="entry name" value="Ribosomal_S8"/>
    <property type="match status" value="1"/>
</dbReference>
<evidence type="ECO:0000256" key="1">
    <source>
        <dbReference type="ARBA" id="ARBA00006471"/>
    </source>
</evidence>
<dbReference type="Gene3D" id="3.30.1370.30">
    <property type="match status" value="1"/>
</dbReference>
<dbReference type="PROSITE" id="PS00053">
    <property type="entry name" value="RIBOSOMAL_S8"/>
    <property type="match status" value="1"/>
</dbReference>
<keyword evidence="4 8" id="KW-0689">Ribosomal protein</keyword>
<protein>
    <recommendedName>
        <fullName evidence="6 8">Small ribosomal subunit protein uS8</fullName>
    </recommendedName>
</protein>
<dbReference type="Gene3D" id="3.30.1490.10">
    <property type="match status" value="1"/>
</dbReference>
<evidence type="ECO:0000256" key="3">
    <source>
        <dbReference type="ARBA" id="ARBA00022884"/>
    </source>
</evidence>
<dbReference type="GO" id="GO:0005840">
    <property type="term" value="C:ribosome"/>
    <property type="evidence" value="ECO:0007669"/>
    <property type="project" value="UniProtKB-KW"/>
</dbReference>
<evidence type="ECO:0000256" key="6">
    <source>
        <dbReference type="ARBA" id="ARBA00035258"/>
    </source>
</evidence>
<dbReference type="GO" id="GO:0005737">
    <property type="term" value="C:cytoplasm"/>
    <property type="evidence" value="ECO:0007669"/>
    <property type="project" value="UniProtKB-ARBA"/>
</dbReference>